<keyword evidence="1" id="KW-0813">Transport</keyword>
<dbReference type="InterPro" id="IPR003593">
    <property type="entry name" value="AAA+_ATPase"/>
</dbReference>
<dbReference type="InterPro" id="IPR017871">
    <property type="entry name" value="ABC_transporter-like_CS"/>
</dbReference>
<evidence type="ECO:0000313" key="6">
    <source>
        <dbReference type="EMBL" id="QKX50055.1"/>
    </source>
</evidence>
<dbReference type="SMART" id="SM00382">
    <property type="entry name" value="AAA"/>
    <property type="match status" value="2"/>
</dbReference>
<keyword evidence="7" id="KW-1185">Reference proteome</keyword>
<keyword evidence="4 6" id="KW-0067">ATP-binding</keyword>
<dbReference type="Pfam" id="PF00005">
    <property type="entry name" value="ABC_tran"/>
    <property type="match status" value="2"/>
</dbReference>
<evidence type="ECO:0000256" key="2">
    <source>
        <dbReference type="ARBA" id="ARBA00022737"/>
    </source>
</evidence>
<dbReference type="InterPro" id="IPR050107">
    <property type="entry name" value="ABC_carbohydrate_import_ATPase"/>
</dbReference>
<proteinExistence type="predicted"/>
<evidence type="ECO:0000256" key="4">
    <source>
        <dbReference type="ARBA" id="ARBA00022840"/>
    </source>
</evidence>
<evidence type="ECO:0000256" key="1">
    <source>
        <dbReference type="ARBA" id="ARBA00022448"/>
    </source>
</evidence>
<keyword evidence="2" id="KW-0677">Repeat</keyword>
<dbReference type="PROSITE" id="PS00211">
    <property type="entry name" value="ABC_TRANSPORTER_1"/>
    <property type="match status" value="1"/>
</dbReference>
<dbReference type="GO" id="GO:0005524">
    <property type="term" value="F:ATP binding"/>
    <property type="evidence" value="ECO:0007669"/>
    <property type="project" value="UniProtKB-KW"/>
</dbReference>
<dbReference type="Proteomes" id="UP000509222">
    <property type="component" value="Chromosome"/>
</dbReference>
<dbReference type="EMBL" id="CP051177">
    <property type="protein sequence ID" value="QKX50055.1"/>
    <property type="molecule type" value="Genomic_DNA"/>
</dbReference>
<dbReference type="AlphaFoldDB" id="A0A7H8Q9E6"/>
<name>A0A7H8Q9E6_9BACL</name>
<reference evidence="7" key="1">
    <citation type="submission" date="2020-06" db="EMBL/GenBank/DDBJ databases">
        <title>Isolation of Planomicrobium glaciei.</title>
        <authorList>
            <person name="Malisova L."/>
            <person name="Safrankova R."/>
            <person name="Jakubu V."/>
            <person name="Spanelova P."/>
        </authorList>
    </citation>
    <scope>NUCLEOTIDE SEQUENCE [LARGE SCALE GENOMIC DNA]</scope>
    <source>
        <strain evidence="7">NRL-ATB46093</strain>
    </source>
</reference>
<keyword evidence="3" id="KW-0547">Nucleotide-binding</keyword>
<dbReference type="PANTHER" id="PTHR43790">
    <property type="entry name" value="CARBOHYDRATE TRANSPORT ATP-BINDING PROTEIN MG119-RELATED"/>
    <property type="match status" value="1"/>
</dbReference>
<feature type="domain" description="ABC transporter" evidence="5">
    <location>
        <begin position="250"/>
        <end position="494"/>
    </location>
</feature>
<evidence type="ECO:0000259" key="5">
    <source>
        <dbReference type="PROSITE" id="PS50893"/>
    </source>
</evidence>
<dbReference type="PROSITE" id="PS50893">
    <property type="entry name" value="ABC_TRANSPORTER_2"/>
    <property type="match status" value="2"/>
</dbReference>
<protein>
    <submittedName>
        <fullName evidence="6">Sugar ABC transporter ATP-binding protein</fullName>
    </submittedName>
</protein>
<evidence type="ECO:0000313" key="7">
    <source>
        <dbReference type="Proteomes" id="UP000509222"/>
    </source>
</evidence>
<dbReference type="CDD" id="cd03216">
    <property type="entry name" value="ABC_Carb_Monos_I"/>
    <property type="match status" value="1"/>
</dbReference>
<accession>A0A7H8Q9E6</accession>
<dbReference type="GO" id="GO:0016887">
    <property type="term" value="F:ATP hydrolysis activity"/>
    <property type="evidence" value="ECO:0007669"/>
    <property type="project" value="InterPro"/>
</dbReference>
<dbReference type="CDD" id="cd03215">
    <property type="entry name" value="ABC_Carb_Monos_II"/>
    <property type="match status" value="1"/>
</dbReference>
<dbReference type="InterPro" id="IPR027417">
    <property type="entry name" value="P-loop_NTPase"/>
</dbReference>
<gene>
    <name evidence="6" type="ORF">HF394_05350</name>
</gene>
<dbReference type="InterPro" id="IPR003439">
    <property type="entry name" value="ABC_transporter-like_ATP-bd"/>
</dbReference>
<organism evidence="6 7">
    <name type="scientific">Planococcus glaciei</name>
    <dbReference type="NCBI Taxonomy" id="459472"/>
    <lineage>
        <taxon>Bacteria</taxon>
        <taxon>Bacillati</taxon>
        <taxon>Bacillota</taxon>
        <taxon>Bacilli</taxon>
        <taxon>Bacillales</taxon>
        <taxon>Caryophanaceae</taxon>
        <taxon>Planococcus</taxon>
    </lineage>
</organism>
<sequence length="494" mass="54832">MKKSEDAIEFTNISKRYPGVKALSNISFSIKWGTILGLAGENGSGKSTLLKLLTGIEKASEGEVQVENEAITSIKTARRKKIAMVTQEPSLVDELSIAENVIVNESGKWFVNWKEKEKKTSFYLNKLGLDLDVKQKAGKLSPDQQQLVSIAKALATEPTILLLDEATSSLTDDQTELVFELLQDFKKNNNIVIFISHKLKEYLKICDEIIVLRDSHFITRLVPPHWTEETIISSMVVRELSDLYPLKKQVQYANIMLSIKELEIKKSANKTLDIDIRKGEIFVFSGLVGCGRSEILRALIGEMESDGHIDLAGKAYPCQSPVEALKRGITLIPAERKSEGIIGHLSVYENAVLGVRSQKSLFGLVNREKEEKVVEKIIKDLGVKTASVHTHIEHLSGGNQQKVILGRALSISPQVLLLDEPTRGIDVGAKSEIYHLLRKLSDEGLTVIISSSDLQEVVGVADRVGVMFRGELKTILSNHEVTEENIMYYATGND</sequence>
<dbReference type="PANTHER" id="PTHR43790:SF9">
    <property type="entry name" value="GALACTOFURANOSE TRANSPORTER ATP-BINDING PROTEIN YTFR"/>
    <property type="match status" value="1"/>
</dbReference>
<dbReference type="SUPFAM" id="SSF52540">
    <property type="entry name" value="P-loop containing nucleoside triphosphate hydrolases"/>
    <property type="match status" value="2"/>
</dbReference>
<feature type="domain" description="ABC transporter" evidence="5">
    <location>
        <begin position="8"/>
        <end position="239"/>
    </location>
</feature>
<dbReference type="RefSeq" id="WP_176294190.1">
    <property type="nucleotide sequence ID" value="NZ_CP051177.1"/>
</dbReference>
<dbReference type="Gene3D" id="3.40.50.300">
    <property type="entry name" value="P-loop containing nucleotide triphosphate hydrolases"/>
    <property type="match status" value="2"/>
</dbReference>
<evidence type="ECO:0000256" key="3">
    <source>
        <dbReference type="ARBA" id="ARBA00022741"/>
    </source>
</evidence>